<organism evidence="1 2">
    <name type="scientific">Mycena belliarum</name>
    <dbReference type="NCBI Taxonomy" id="1033014"/>
    <lineage>
        <taxon>Eukaryota</taxon>
        <taxon>Fungi</taxon>
        <taxon>Dikarya</taxon>
        <taxon>Basidiomycota</taxon>
        <taxon>Agaricomycotina</taxon>
        <taxon>Agaricomycetes</taxon>
        <taxon>Agaricomycetidae</taxon>
        <taxon>Agaricales</taxon>
        <taxon>Marasmiineae</taxon>
        <taxon>Mycenaceae</taxon>
        <taxon>Mycena</taxon>
    </lineage>
</organism>
<gene>
    <name evidence="1" type="ORF">B0H15DRAFT_782058</name>
</gene>
<evidence type="ECO:0000313" key="1">
    <source>
        <dbReference type="EMBL" id="KAJ7086332.1"/>
    </source>
</evidence>
<dbReference type="Proteomes" id="UP001222325">
    <property type="component" value="Unassembled WGS sequence"/>
</dbReference>
<protein>
    <submittedName>
        <fullName evidence="1">Uncharacterized protein</fullName>
    </submittedName>
</protein>
<dbReference type="EMBL" id="JARJCN010000031">
    <property type="protein sequence ID" value="KAJ7086332.1"/>
    <property type="molecule type" value="Genomic_DNA"/>
</dbReference>
<reference evidence="1" key="1">
    <citation type="submission" date="2023-03" db="EMBL/GenBank/DDBJ databases">
        <title>Massive genome expansion in bonnet fungi (Mycena s.s.) driven by repeated elements and novel gene families across ecological guilds.</title>
        <authorList>
            <consortium name="Lawrence Berkeley National Laboratory"/>
            <person name="Harder C.B."/>
            <person name="Miyauchi S."/>
            <person name="Viragh M."/>
            <person name="Kuo A."/>
            <person name="Thoen E."/>
            <person name="Andreopoulos B."/>
            <person name="Lu D."/>
            <person name="Skrede I."/>
            <person name="Drula E."/>
            <person name="Henrissat B."/>
            <person name="Morin E."/>
            <person name="Kohler A."/>
            <person name="Barry K."/>
            <person name="LaButti K."/>
            <person name="Morin E."/>
            <person name="Salamov A."/>
            <person name="Lipzen A."/>
            <person name="Mereny Z."/>
            <person name="Hegedus B."/>
            <person name="Baldrian P."/>
            <person name="Stursova M."/>
            <person name="Weitz H."/>
            <person name="Taylor A."/>
            <person name="Grigoriev I.V."/>
            <person name="Nagy L.G."/>
            <person name="Martin F."/>
            <person name="Kauserud H."/>
        </authorList>
    </citation>
    <scope>NUCLEOTIDE SEQUENCE</scope>
    <source>
        <strain evidence="1">CBHHK173m</strain>
    </source>
</reference>
<proteinExistence type="predicted"/>
<name>A0AAD6U6J0_9AGAR</name>
<keyword evidence="2" id="KW-1185">Reference proteome</keyword>
<comment type="caution">
    <text evidence="1">The sequence shown here is derived from an EMBL/GenBank/DDBJ whole genome shotgun (WGS) entry which is preliminary data.</text>
</comment>
<feature type="non-terminal residue" evidence="1">
    <location>
        <position position="1"/>
    </location>
</feature>
<sequence>PITQQNYIDFYYGELSAIHTANFPTSLDVVIALWQAISVWAATGATVPYLNFNDWLHFSSFPSTTVGNISPLGITS</sequence>
<accession>A0AAD6U6J0</accession>
<dbReference type="AlphaFoldDB" id="A0AAD6U6J0"/>
<evidence type="ECO:0000313" key="2">
    <source>
        <dbReference type="Proteomes" id="UP001222325"/>
    </source>
</evidence>